<evidence type="ECO:0000256" key="1">
    <source>
        <dbReference type="ARBA" id="ARBA00022722"/>
    </source>
</evidence>
<gene>
    <name evidence="4" type="ORF">DJ010_05495</name>
</gene>
<dbReference type="EMBL" id="QGDD01000002">
    <property type="protein sequence ID" value="PWN03562.1"/>
    <property type="molecule type" value="Genomic_DNA"/>
</dbReference>
<dbReference type="GO" id="GO:0004521">
    <property type="term" value="F:RNA endonuclease activity"/>
    <property type="evidence" value="ECO:0007669"/>
    <property type="project" value="InterPro"/>
</dbReference>
<dbReference type="OrthoDB" id="5326845at2"/>
<comment type="caution">
    <text evidence="4">The sequence shown here is derived from an EMBL/GenBank/DDBJ whole genome shotgun (WGS) entry which is preliminary data.</text>
</comment>
<keyword evidence="1" id="KW-0540">Nuclease</keyword>
<feature type="compositionally biased region" description="Low complexity" evidence="3">
    <location>
        <begin position="38"/>
        <end position="51"/>
    </location>
</feature>
<keyword evidence="2" id="KW-0378">Hydrolase</keyword>
<proteinExistence type="predicted"/>
<evidence type="ECO:0000313" key="4">
    <source>
        <dbReference type="EMBL" id="PWN03562.1"/>
    </source>
</evidence>
<sequence>MRGRTTSVLGTVAVVVLTVFVWWLQAGDGEDSGDDAARPSTTVSSSSSVPPRTDEAGGLPYVDLADLPPEAADTLQLIDAGGPFPYAADGSTFHNYEGLLPGRYDGYYREYTVETPGSDDRGARRIIGGAEGELYWTEDHYESFEVIRR</sequence>
<dbReference type="GO" id="GO:0003723">
    <property type="term" value="F:RNA binding"/>
    <property type="evidence" value="ECO:0007669"/>
    <property type="project" value="InterPro"/>
</dbReference>
<dbReference type="RefSeq" id="WP_109692650.1">
    <property type="nucleotide sequence ID" value="NZ_QGDD01000002.1"/>
</dbReference>
<name>A0A316TMS4_9ACTN</name>
<evidence type="ECO:0000256" key="3">
    <source>
        <dbReference type="SAM" id="MobiDB-lite"/>
    </source>
</evidence>
<protein>
    <submittedName>
        <fullName evidence="4">Uncharacterized protein</fullName>
    </submittedName>
</protein>
<evidence type="ECO:0000256" key="2">
    <source>
        <dbReference type="ARBA" id="ARBA00022801"/>
    </source>
</evidence>
<accession>A0A316TMS4</accession>
<dbReference type="SUPFAM" id="SSF53933">
    <property type="entry name" value="Microbial ribonucleases"/>
    <property type="match status" value="1"/>
</dbReference>
<evidence type="ECO:0000313" key="5">
    <source>
        <dbReference type="Proteomes" id="UP000245507"/>
    </source>
</evidence>
<dbReference type="Gene3D" id="3.10.450.30">
    <property type="entry name" value="Microbial ribonucleases"/>
    <property type="match status" value="1"/>
</dbReference>
<feature type="region of interest" description="Disordered" evidence="3">
    <location>
        <begin position="30"/>
        <end position="63"/>
    </location>
</feature>
<dbReference type="Proteomes" id="UP000245507">
    <property type="component" value="Unassembled WGS sequence"/>
</dbReference>
<dbReference type="GO" id="GO:0016787">
    <property type="term" value="F:hydrolase activity"/>
    <property type="evidence" value="ECO:0007669"/>
    <property type="project" value="UniProtKB-KW"/>
</dbReference>
<keyword evidence="5" id="KW-1185">Reference proteome</keyword>
<dbReference type="Pfam" id="PF00545">
    <property type="entry name" value="Ribonuclease"/>
    <property type="match status" value="1"/>
</dbReference>
<reference evidence="4 5" key="1">
    <citation type="submission" date="2018-05" db="EMBL/GenBank/DDBJ databases">
        <title>Nocardioides silvaticus genome.</title>
        <authorList>
            <person name="Li C."/>
            <person name="Wang G."/>
        </authorList>
    </citation>
    <scope>NUCLEOTIDE SEQUENCE [LARGE SCALE GENOMIC DNA]</scope>
    <source>
        <strain evidence="4 5">CCTCC AB 2018079</strain>
    </source>
</reference>
<organism evidence="4 5">
    <name type="scientific">Nocardioides silvaticus</name>
    <dbReference type="NCBI Taxonomy" id="2201891"/>
    <lineage>
        <taxon>Bacteria</taxon>
        <taxon>Bacillati</taxon>
        <taxon>Actinomycetota</taxon>
        <taxon>Actinomycetes</taxon>
        <taxon>Propionibacteriales</taxon>
        <taxon>Nocardioidaceae</taxon>
        <taxon>Nocardioides</taxon>
    </lineage>
</organism>
<dbReference type="AlphaFoldDB" id="A0A316TMS4"/>
<dbReference type="InterPro" id="IPR000026">
    <property type="entry name" value="N1-like"/>
</dbReference>
<dbReference type="InterPro" id="IPR016191">
    <property type="entry name" value="Ribonuclease/ribotoxin"/>
</dbReference>